<dbReference type="HOGENOM" id="CLU_053305_1_1_6"/>
<dbReference type="InterPro" id="IPR010172">
    <property type="entry name" value="CRISPR-assoc_prot_TM1791"/>
</dbReference>
<dbReference type="KEGG" id="tni:TVNIR_1478"/>
<keyword evidence="5" id="KW-1185">Reference proteome</keyword>
<name>L0DVT7_THIND</name>
<sequence length="386" mass="42502">MIALIRSALREPFRNARNAHPGLLLQRGYPEHESGATATKTEYVERICRIPAGELYRRAYERWQRCTADPQRFAGTILRLDSRLFIGLSAGGMLETGCAIHHSYGVPYIPGSSIKGVVSGFARAQAGFSPAACNELFGAAAQAGSPNPDGLSGVIGFHDAWWVPDSATTPLVQEVVTSHHLEYYGSEGGSDATDLDSPVPNAQVAVRGSFLFVIEGPGAAWLDLARDMLQAALQEHGIGAKTRAGYGYFSEDTERAAGYQRVLQDLRESEAREHERQQREQQDAEIRAAFDALSDEGKALYRTEEKLTGHLALSEAERRMQRSVLVAALNQLTDAAKPWPPADRRRAAELLERAYDAIGWFDPGKDKKKREKQEAKRRAAIQDLRG</sequence>
<keyword evidence="1" id="KW-0051">Antiviral defense</keyword>
<dbReference type="PATRIC" id="fig|1255043.3.peg.1497"/>
<accession>L0DVT7</accession>
<feature type="domain" description="CRISPR type III-associated protein" evidence="3">
    <location>
        <begin position="78"/>
        <end position="250"/>
    </location>
</feature>
<evidence type="ECO:0000313" key="4">
    <source>
        <dbReference type="EMBL" id="AGA33148.1"/>
    </source>
</evidence>
<dbReference type="PANTHER" id="PTHR39965:SF1">
    <property type="entry name" value="CRISPR SYSTEM CMR SUBUNIT CMR6"/>
    <property type="match status" value="1"/>
</dbReference>
<evidence type="ECO:0000256" key="2">
    <source>
        <dbReference type="SAM" id="MobiDB-lite"/>
    </source>
</evidence>
<evidence type="ECO:0000256" key="1">
    <source>
        <dbReference type="ARBA" id="ARBA00023118"/>
    </source>
</evidence>
<evidence type="ECO:0000313" key="5">
    <source>
        <dbReference type="Proteomes" id="UP000010809"/>
    </source>
</evidence>
<dbReference type="Pfam" id="PF03787">
    <property type="entry name" value="RAMPs"/>
    <property type="match status" value="1"/>
</dbReference>
<reference evidence="4" key="1">
    <citation type="submission" date="2015-12" db="EMBL/GenBank/DDBJ databases">
        <authorList>
            <person name="Tikhonova T.V."/>
            <person name="Pavlov A.R."/>
            <person name="Beletsky A.V."/>
            <person name="Mardanov A.V."/>
            <person name="Sorokin D.Y."/>
            <person name="Ravin N.V."/>
            <person name="Popov V.O."/>
        </authorList>
    </citation>
    <scope>NUCLEOTIDE SEQUENCE</scope>
    <source>
        <strain evidence="4">DSM 14787</strain>
    </source>
</reference>
<dbReference type="PANTHER" id="PTHR39965">
    <property type="entry name" value="CRISPR SYSTEM CMR SUBUNIT CMR6"/>
    <property type="match status" value="1"/>
</dbReference>
<gene>
    <name evidence="4" type="ordered locus">TVNIR_1478</name>
</gene>
<dbReference type="STRING" id="1255043.TVNIR_1478"/>
<dbReference type="GO" id="GO:0051607">
    <property type="term" value="P:defense response to virus"/>
    <property type="evidence" value="ECO:0007669"/>
    <property type="project" value="UniProtKB-KW"/>
</dbReference>
<dbReference type="InterPro" id="IPR005537">
    <property type="entry name" value="RAMP_III_fam"/>
</dbReference>
<dbReference type="RefSeq" id="WP_015258283.1">
    <property type="nucleotide sequence ID" value="NC_019902.2"/>
</dbReference>
<protein>
    <submittedName>
        <fullName evidence="4">CRISPR-associated RAMP Cmr6</fullName>
    </submittedName>
</protein>
<evidence type="ECO:0000259" key="3">
    <source>
        <dbReference type="Pfam" id="PF03787"/>
    </source>
</evidence>
<feature type="region of interest" description="Disordered" evidence="2">
    <location>
        <begin position="360"/>
        <end position="386"/>
    </location>
</feature>
<dbReference type="eggNOG" id="COG1604">
    <property type="taxonomic scope" value="Bacteria"/>
</dbReference>
<dbReference type="OrthoDB" id="9813956at2"/>
<proteinExistence type="predicted"/>
<dbReference type="EMBL" id="CP003989">
    <property type="protein sequence ID" value="AGA33148.1"/>
    <property type="molecule type" value="Genomic_DNA"/>
</dbReference>
<dbReference type="AlphaFoldDB" id="L0DVT7"/>
<organism evidence="4 5">
    <name type="scientific">Thioalkalivibrio nitratireducens (strain DSM 14787 / UNIQEM 213 / ALEN2)</name>
    <dbReference type="NCBI Taxonomy" id="1255043"/>
    <lineage>
        <taxon>Bacteria</taxon>
        <taxon>Pseudomonadati</taxon>
        <taxon>Pseudomonadota</taxon>
        <taxon>Gammaproteobacteria</taxon>
        <taxon>Chromatiales</taxon>
        <taxon>Ectothiorhodospiraceae</taxon>
        <taxon>Thioalkalivibrio</taxon>
    </lineage>
</organism>
<dbReference type="Proteomes" id="UP000010809">
    <property type="component" value="Chromosome"/>
</dbReference>